<protein>
    <submittedName>
        <fullName evidence="8">Heat shock factor protein HSF24</fullName>
    </submittedName>
</protein>
<evidence type="ECO:0000256" key="1">
    <source>
        <dbReference type="ARBA" id="ARBA00004123"/>
    </source>
</evidence>
<evidence type="ECO:0000256" key="5">
    <source>
        <dbReference type="RuleBase" id="RU004020"/>
    </source>
</evidence>
<feature type="region of interest" description="Disordered" evidence="6">
    <location>
        <begin position="135"/>
        <end position="223"/>
    </location>
</feature>
<comment type="similarity">
    <text evidence="5">Belongs to the HSF family.</text>
</comment>
<feature type="domain" description="HSF-type DNA-binding" evidence="7">
    <location>
        <begin position="6"/>
        <end position="138"/>
    </location>
</feature>
<dbReference type="GO" id="GO:0003700">
    <property type="term" value="F:DNA-binding transcription factor activity"/>
    <property type="evidence" value="ECO:0007669"/>
    <property type="project" value="InterPro"/>
</dbReference>
<evidence type="ECO:0000256" key="4">
    <source>
        <dbReference type="ARBA" id="ARBA00023242"/>
    </source>
</evidence>
<dbReference type="InterPro" id="IPR036388">
    <property type="entry name" value="WH-like_DNA-bd_sf"/>
</dbReference>
<comment type="caution">
    <text evidence="8">The sequence shown here is derived from an EMBL/GenBank/DDBJ whole genome shotgun (WGS) entry which is preliminary data.</text>
</comment>
<reference evidence="8 9" key="1">
    <citation type="journal article" date="2018" name="PLoS Genet.">
        <title>Population sequencing reveals clonal diversity and ancestral inbreeding in the grapevine cultivar Chardonnay.</title>
        <authorList>
            <person name="Roach M.J."/>
            <person name="Johnson D.L."/>
            <person name="Bohlmann J."/>
            <person name="van Vuuren H.J."/>
            <person name="Jones S.J."/>
            <person name="Pretorius I.S."/>
            <person name="Schmidt S.A."/>
            <person name="Borneman A.R."/>
        </authorList>
    </citation>
    <scope>NUCLEOTIDE SEQUENCE [LARGE SCALE GENOMIC DNA]</scope>
    <source>
        <strain evidence="9">cv. Chardonnay</strain>
        <tissue evidence="8">Leaf</tissue>
    </source>
</reference>
<evidence type="ECO:0000313" key="8">
    <source>
        <dbReference type="EMBL" id="RVW55380.1"/>
    </source>
</evidence>
<dbReference type="SUPFAM" id="SSF46785">
    <property type="entry name" value="Winged helix' DNA-binding domain"/>
    <property type="match status" value="1"/>
</dbReference>
<dbReference type="Gene3D" id="1.10.10.10">
    <property type="entry name" value="Winged helix-like DNA-binding domain superfamily/Winged helix DNA-binding domain"/>
    <property type="match status" value="1"/>
</dbReference>
<keyword evidence="2 8" id="KW-0346">Stress response</keyword>
<dbReference type="PANTHER" id="PTHR10015">
    <property type="entry name" value="HEAT SHOCK TRANSCRIPTION FACTOR"/>
    <property type="match status" value="1"/>
</dbReference>
<evidence type="ECO:0000256" key="6">
    <source>
        <dbReference type="SAM" id="MobiDB-lite"/>
    </source>
</evidence>
<gene>
    <name evidence="8" type="primary">HSF24_0</name>
    <name evidence="8" type="ORF">CK203_078455</name>
</gene>
<evidence type="ECO:0000256" key="3">
    <source>
        <dbReference type="ARBA" id="ARBA00023125"/>
    </source>
</evidence>
<dbReference type="GO" id="GO:0005634">
    <property type="term" value="C:nucleus"/>
    <property type="evidence" value="ECO:0007669"/>
    <property type="project" value="UniProtKB-SubCell"/>
</dbReference>
<evidence type="ECO:0000256" key="2">
    <source>
        <dbReference type="ARBA" id="ARBA00023016"/>
    </source>
</evidence>
<name>A0A438F5T1_VITVI</name>
<dbReference type="EMBL" id="QGNW01001117">
    <property type="protein sequence ID" value="RVW55380.1"/>
    <property type="molecule type" value="Genomic_DNA"/>
</dbReference>
<dbReference type="SMART" id="SM00415">
    <property type="entry name" value="HSF"/>
    <property type="match status" value="1"/>
</dbReference>
<dbReference type="Proteomes" id="UP000288805">
    <property type="component" value="Unassembled WGS sequence"/>
</dbReference>
<sequence length="223" mass="24236">MAQRSVPAPFLTKTYQLVDDPSTDDVISWSESGNTFVVWKTADFAKICFLITSSTTISQASSASSIHMYVTSLPPFVPYVSLFYFSLIGLRLAGEKPRGKKENEKGTGFRKIVPDKWEFANEYFKRGQRELMSEIRRRKTTTSSTAQVPPGGKSAGGGTSSPTNSGEDLGSTSTSSPDSKNPGSVETTTTAQFADLSDENEKLKKDNESLSTELAQTKSSARS</sequence>
<feature type="compositionally biased region" description="Basic and acidic residues" evidence="6">
    <location>
        <begin position="199"/>
        <end position="208"/>
    </location>
</feature>
<keyword evidence="4" id="KW-0539">Nucleus</keyword>
<dbReference type="Pfam" id="PF00447">
    <property type="entry name" value="HSF_DNA-bind"/>
    <property type="match status" value="1"/>
</dbReference>
<organism evidence="8 9">
    <name type="scientific">Vitis vinifera</name>
    <name type="common">Grape</name>
    <dbReference type="NCBI Taxonomy" id="29760"/>
    <lineage>
        <taxon>Eukaryota</taxon>
        <taxon>Viridiplantae</taxon>
        <taxon>Streptophyta</taxon>
        <taxon>Embryophyta</taxon>
        <taxon>Tracheophyta</taxon>
        <taxon>Spermatophyta</taxon>
        <taxon>Magnoliopsida</taxon>
        <taxon>eudicotyledons</taxon>
        <taxon>Gunneridae</taxon>
        <taxon>Pentapetalae</taxon>
        <taxon>rosids</taxon>
        <taxon>Vitales</taxon>
        <taxon>Vitaceae</taxon>
        <taxon>Viteae</taxon>
        <taxon>Vitis</taxon>
    </lineage>
</organism>
<proteinExistence type="inferred from homology"/>
<dbReference type="PANTHER" id="PTHR10015:SF329">
    <property type="entry name" value="HEAT STRESS TRANSCRIPTION FACTOR B-1"/>
    <property type="match status" value="1"/>
</dbReference>
<accession>A0A438F5T1</accession>
<evidence type="ECO:0000259" key="7">
    <source>
        <dbReference type="SMART" id="SM00415"/>
    </source>
</evidence>
<dbReference type="GO" id="GO:0043565">
    <property type="term" value="F:sequence-specific DNA binding"/>
    <property type="evidence" value="ECO:0007669"/>
    <property type="project" value="InterPro"/>
</dbReference>
<keyword evidence="3" id="KW-0238">DNA-binding</keyword>
<feature type="compositionally biased region" description="Polar residues" evidence="6">
    <location>
        <begin position="160"/>
        <end position="192"/>
    </location>
</feature>
<evidence type="ECO:0000313" key="9">
    <source>
        <dbReference type="Proteomes" id="UP000288805"/>
    </source>
</evidence>
<dbReference type="InterPro" id="IPR000232">
    <property type="entry name" value="HSF_DNA-bd"/>
</dbReference>
<feature type="compositionally biased region" description="Polar residues" evidence="6">
    <location>
        <begin position="209"/>
        <end position="223"/>
    </location>
</feature>
<dbReference type="AlphaFoldDB" id="A0A438F5T1"/>
<comment type="subcellular location">
    <subcellularLocation>
        <location evidence="1">Nucleus</location>
    </subcellularLocation>
</comment>
<dbReference type="InterPro" id="IPR036390">
    <property type="entry name" value="WH_DNA-bd_sf"/>
</dbReference>